<name>A0AAW1TE35_9CHLO</name>
<keyword evidence="4" id="KW-0663">Pyridoxal phosphate</keyword>
<evidence type="ECO:0000256" key="3">
    <source>
        <dbReference type="ARBA" id="ARBA00022679"/>
    </source>
</evidence>
<dbReference type="PANTHER" id="PTHR42790:SF19">
    <property type="entry name" value="KYNURENINE_ALPHA-AMINOADIPATE AMINOTRANSFERASE, MITOCHONDRIAL"/>
    <property type="match status" value="1"/>
</dbReference>
<dbReference type="InterPro" id="IPR004839">
    <property type="entry name" value="Aminotransferase_I/II_large"/>
</dbReference>
<dbReference type="InterPro" id="IPR015424">
    <property type="entry name" value="PyrdxlP-dep_Trfase"/>
</dbReference>
<reference evidence="6 7" key="1">
    <citation type="journal article" date="2024" name="Nat. Commun.">
        <title>Phylogenomics reveals the evolutionary origins of lichenization in chlorophyte algae.</title>
        <authorList>
            <person name="Puginier C."/>
            <person name="Libourel C."/>
            <person name="Otte J."/>
            <person name="Skaloud P."/>
            <person name="Haon M."/>
            <person name="Grisel S."/>
            <person name="Petersen M."/>
            <person name="Berrin J.G."/>
            <person name="Delaux P.M."/>
            <person name="Dal Grande F."/>
            <person name="Keller J."/>
        </authorList>
    </citation>
    <scope>NUCLEOTIDE SEQUENCE [LARGE SCALE GENOMIC DNA]</scope>
    <source>
        <strain evidence="6 7">SAG 2523</strain>
    </source>
</reference>
<evidence type="ECO:0000259" key="5">
    <source>
        <dbReference type="Pfam" id="PF00155"/>
    </source>
</evidence>
<evidence type="ECO:0000313" key="7">
    <source>
        <dbReference type="Proteomes" id="UP001485043"/>
    </source>
</evidence>
<dbReference type="GO" id="GO:0008483">
    <property type="term" value="F:transaminase activity"/>
    <property type="evidence" value="ECO:0007669"/>
    <property type="project" value="UniProtKB-KW"/>
</dbReference>
<dbReference type="InterPro" id="IPR050859">
    <property type="entry name" value="Class-I_PLP-dep_aminotransf"/>
</dbReference>
<dbReference type="Gene3D" id="3.40.640.10">
    <property type="entry name" value="Type I PLP-dependent aspartate aminotransferase-like (Major domain)"/>
    <property type="match status" value="1"/>
</dbReference>
<sequence>MGSVTAIDYDQLFSASGRARGPDALAAMAHLSDTNNIQVRMHGGLPAAANFPFESFSYTLRNGQRSTVEEASKVSMAQQYNLTLTGHPDLRHWMRQHVLNQHRPPSQHDTYVSSGTNHALEVVTALMMERGDPILCEEFSYFYMLDSVITAAGYKVLPVAMDEYGMKPEHLSKILQQRSELGMNIPRLLYTVPVGQNPTGTTVPLERRRQLYKVAQEWNLIIIEDDAYYYLQYPNGADKLPGTHALGASYLSMDTDGRVVRMDSCSKLLAPGLRLGWVTAAPPLLEKMAMHTHASLNGPNGICQALLMELLDQWGEAGFEKYVLSMQAEYQRRAAILHAAVEKELTGLVEWRRPTAGMFMWLKLLAGVRDADEVLPQLAEDGVMASDGDMQLAAIRLTVILHNYPERHHNILKPQPGLLL</sequence>
<dbReference type="GO" id="GO:0030170">
    <property type="term" value="F:pyridoxal phosphate binding"/>
    <property type="evidence" value="ECO:0007669"/>
    <property type="project" value="InterPro"/>
</dbReference>
<organism evidence="6 7">
    <name type="scientific">Apatococcus fuscideae</name>
    <dbReference type="NCBI Taxonomy" id="2026836"/>
    <lineage>
        <taxon>Eukaryota</taxon>
        <taxon>Viridiplantae</taxon>
        <taxon>Chlorophyta</taxon>
        <taxon>core chlorophytes</taxon>
        <taxon>Trebouxiophyceae</taxon>
        <taxon>Chlorellales</taxon>
        <taxon>Chlorellaceae</taxon>
        <taxon>Apatococcus</taxon>
    </lineage>
</organism>
<keyword evidence="3" id="KW-0808">Transferase</keyword>
<dbReference type="GO" id="GO:1901605">
    <property type="term" value="P:alpha-amino acid metabolic process"/>
    <property type="evidence" value="ECO:0007669"/>
    <property type="project" value="TreeGrafter"/>
</dbReference>
<dbReference type="CDD" id="cd00609">
    <property type="entry name" value="AAT_like"/>
    <property type="match status" value="1"/>
</dbReference>
<protein>
    <recommendedName>
        <fullName evidence="5">Aminotransferase class I/classII large domain-containing protein</fullName>
    </recommendedName>
</protein>
<dbReference type="InterPro" id="IPR015421">
    <property type="entry name" value="PyrdxlP-dep_Trfase_major"/>
</dbReference>
<gene>
    <name evidence="6" type="ORF">WJX84_001887</name>
</gene>
<evidence type="ECO:0000256" key="2">
    <source>
        <dbReference type="ARBA" id="ARBA00022576"/>
    </source>
</evidence>
<accession>A0AAW1TE35</accession>
<feature type="domain" description="Aminotransferase class I/classII large" evidence="5">
    <location>
        <begin position="68"/>
        <end position="388"/>
    </location>
</feature>
<keyword evidence="7" id="KW-1185">Reference proteome</keyword>
<proteinExistence type="predicted"/>
<evidence type="ECO:0000256" key="4">
    <source>
        <dbReference type="ARBA" id="ARBA00022898"/>
    </source>
</evidence>
<dbReference type="SUPFAM" id="SSF53383">
    <property type="entry name" value="PLP-dependent transferases"/>
    <property type="match status" value="1"/>
</dbReference>
<comment type="cofactor">
    <cofactor evidence="1">
        <name>pyridoxal 5'-phosphate</name>
        <dbReference type="ChEBI" id="CHEBI:597326"/>
    </cofactor>
</comment>
<dbReference type="Proteomes" id="UP001485043">
    <property type="component" value="Unassembled WGS sequence"/>
</dbReference>
<dbReference type="Pfam" id="PF00155">
    <property type="entry name" value="Aminotran_1_2"/>
    <property type="match status" value="1"/>
</dbReference>
<comment type="caution">
    <text evidence="6">The sequence shown here is derived from an EMBL/GenBank/DDBJ whole genome shotgun (WGS) entry which is preliminary data.</text>
</comment>
<evidence type="ECO:0000313" key="6">
    <source>
        <dbReference type="EMBL" id="KAK9867769.1"/>
    </source>
</evidence>
<dbReference type="PANTHER" id="PTHR42790">
    <property type="entry name" value="AMINOTRANSFERASE"/>
    <property type="match status" value="1"/>
</dbReference>
<dbReference type="AlphaFoldDB" id="A0AAW1TE35"/>
<keyword evidence="2" id="KW-0032">Aminotransferase</keyword>
<dbReference type="EMBL" id="JALJOV010000065">
    <property type="protein sequence ID" value="KAK9867769.1"/>
    <property type="molecule type" value="Genomic_DNA"/>
</dbReference>
<evidence type="ECO:0000256" key="1">
    <source>
        <dbReference type="ARBA" id="ARBA00001933"/>
    </source>
</evidence>